<keyword evidence="1" id="KW-0472">Membrane</keyword>
<reference evidence="2 3" key="1">
    <citation type="submission" date="2017-11" db="EMBL/GenBank/DDBJ databases">
        <title>A major lineage of nontailed dsDNA viruses as unrecognized killers of marine bacteria.</title>
        <authorList>
            <person name="Kauffman K.M."/>
            <person name="Hussain F.A."/>
            <person name="Yang J."/>
            <person name="Arevalo P."/>
            <person name="Brown J.M."/>
            <person name="Chang W.K."/>
            <person name="VanInsberghe D."/>
            <person name="Elsherbini J."/>
            <person name="Cutler M.B."/>
            <person name="Kelly L."/>
            <person name="Polz M.F."/>
        </authorList>
    </citation>
    <scope>NUCLEOTIDE SEQUENCE [LARGE SCALE GENOMIC DNA]</scope>
</reference>
<accession>A0A2I7QMP1</accession>
<organism evidence="2 3">
    <name type="scientific">Vibrio phage 1.026.O._10N.222.49.C7</name>
    <dbReference type="NCBI Taxonomy" id="1881421"/>
    <lineage>
        <taxon>Viruses</taxon>
        <taxon>Duplodnaviria</taxon>
        <taxon>Heunggongvirae</taxon>
        <taxon>Uroviricota</taxon>
        <taxon>Caudoviricetes</taxon>
        <taxon>Schitoviridae</taxon>
        <taxon>Pontosvirinae</taxon>
        <taxon>Nahantvirus</taxon>
        <taxon>Nahantvirus 49C7</taxon>
    </lineage>
</organism>
<evidence type="ECO:0000313" key="3">
    <source>
        <dbReference type="Proteomes" id="UP000267098"/>
    </source>
</evidence>
<keyword evidence="1" id="KW-1133">Transmembrane helix</keyword>
<gene>
    <name evidence="2" type="ORF">NVP1026O_078</name>
</gene>
<protein>
    <submittedName>
        <fullName evidence="2">TMhelix containing protein</fullName>
    </submittedName>
</protein>
<proteinExistence type="predicted"/>
<feature type="transmembrane region" description="Helical" evidence="1">
    <location>
        <begin position="32"/>
        <end position="51"/>
    </location>
</feature>
<sequence length="52" mass="5454">MQILGFLAFIGWILNIVQIASAGVITGWVLLKATGVLVFPLGAILGFINLLG</sequence>
<keyword evidence="3" id="KW-1185">Reference proteome</keyword>
<dbReference type="EMBL" id="MG592410">
    <property type="protein sequence ID" value="AUR82669.1"/>
    <property type="molecule type" value="Genomic_DNA"/>
</dbReference>
<name>A0A2I7QMP1_9CAUD</name>
<evidence type="ECO:0000313" key="2">
    <source>
        <dbReference type="EMBL" id="AUR82669.1"/>
    </source>
</evidence>
<evidence type="ECO:0000256" key="1">
    <source>
        <dbReference type="SAM" id="Phobius"/>
    </source>
</evidence>
<dbReference type="Proteomes" id="UP000267098">
    <property type="component" value="Segment"/>
</dbReference>
<keyword evidence="1" id="KW-0812">Transmembrane</keyword>